<feature type="chain" id="PRO_5018643781" description="GLPGLI family protein" evidence="1">
    <location>
        <begin position="19"/>
        <end position="219"/>
    </location>
</feature>
<name>A0A3R8SRX5_9FLAO</name>
<evidence type="ECO:0000313" key="2">
    <source>
        <dbReference type="EMBL" id="RRT88806.1"/>
    </source>
</evidence>
<gene>
    <name evidence="2" type="ORF">EGI89_12460</name>
</gene>
<feature type="signal peptide" evidence="1">
    <location>
        <begin position="1"/>
        <end position="18"/>
    </location>
</feature>
<sequence>MKRIIVTIMLLVYNFTNAQMSSTATVNEYNLQTIVAEVKQQKYTEGVTNKDEYFNVNFLPASIDGFKEKENFRYNALLDDLEFLRDGYLYKMNKLSNQTIRFDDGKILKYVSYIDGGTLTSRYLQVLSPLDRKIVLYRKLSIDGVDGLGAGGLNASNKRNYFKQEKLLIGYSDKMYNVPNSTKKFKDFTDKDVNQIVSTNKLSIKKEQDLIKLIDLLNK</sequence>
<dbReference type="Proteomes" id="UP000267844">
    <property type="component" value="Unassembled WGS sequence"/>
</dbReference>
<evidence type="ECO:0000313" key="3">
    <source>
        <dbReference type="Proteomes" id="UP000267844"/>
    </source>
</evidence>
<comment type="caution">
    <text evidence="2">The sequence shown here is derived from an EMBL/GenBank/DDBJ whole genome shotgun (WGS) entry which is preliminary data.</text>
</comment>
<accession>A0A3R8SRX5</accession>
<protein>
    <recommendedName>
        <fullName evidence="4">GLPGLI family protein</fullName>
    </recommendedName>
</protein>
<evidence type="ECO:0008006" key="4">
    <source>
        <dbReference type="Google" id="ProtNLM"/>
    </source>
</evidence>
<reference evidence="2 3" key="1">
    <citation type="submission" date="2018-10" db="EMBL/GenBank/DDBJ databases">
        <title>Transmission dynamics of multidrug resistant bacteria on intensive care unit surfaces.</title>
        <authorList>
            <person name="D'Souza A.W."/>
            <person name="Potter R.F."/>
            <person name="Wallace M."/>
            <person name="Shupe A."/>
            <person name="Patel S."/>
            <person name="Sun S."/>
            <person name="Gul D."/>
            <person name="Kwon J.H."/>
            <person name="Andleeb S."/>
            <person name="Burnham C.-A.D."/>
            <person name="Dantas G."/>
        </authorList>
    </citation>
    <scope>NUCLEOTIDE SEQUENCE [LARGE SCALE GENOMIC DNA]</scope>
    <source>
        <strain evidence="2 3">WF_348</strain>
    </source>
</reference>
<organism evidence="2 3">
    <name type="scientific">Empedobacter falsenii</name>
    <dbReference type="NCBI Taxonomy" id="343874"/>
    <lineage>
        <taxon>Bacteria</taxon>
        <taxon>Pseudomonadati</taxon>
        <taxon>Bacteroidota</taxon>
        <taxon>Flavobacteriia</taxon>
        <taxon>Flavobacteriales</taxon>
        <taxon>Weeksellaceae</taxon>
        <taxon>Empedobacter</taxon>
    </lineage>
</organism>
<dbReference type="EMBL" id="RHPO01000034">
    <property type="protein sequence ID" value="RRT88806.1"/>
    <property type="molecule type" value="Genomic_DNA"/>
</dbReference>
<dbReference type="AlphaFoldDB" id="A0A3R8SRX5"/>
<keyword evidence="1" id="KW-0732">Signal</keyword>
<evidence type="ECO:0000256" key="1">
    <source>
        <dbReference type="SAM" id="SignalP"/>
    </source>
</evidence>
<proteinExistence type="predicted"/>